<evidence type="ECO:0000256" key="3">
    <source>
        <dbReference type="ARBA" id="ARBA00022643"/>
    </source>
</evidence>
<keyword evidence="4" id="KW-0560">Oxidoreductase</keyword>
<dbReference type="InterPro" id="IPR000415">
    <property type="entry name" value="Nitroreductase-like"/>
</dbReference>
<evidence type="ECO:0000313" key="7">
    <source>
        <dbReference type="Proteomes" id="UP000572377"/>
    </source>
</evidence>
<dbReference type="Pfam" id="PF00881">
    <property type="entry name" value="Nitroreductase"/>
    <property type="match status" value="2"/>
</dbReference>
<dbReference type="AlphaFoldDB" id="A0A849L6K7"/>
<dbReference type="GO" id="GO:0016491">
    <property type="term" value="F:oxidoreductase activity"/>
    <property type="evidence" value="ECO:0007669"/>
    <property type="project" value="UniProtKB-KW"/>
</dbReference>
<dbReference type="RefSeq" id="WP_171326570.1">
    <property type="nucleotide sequence ID" value="NZ_JABFBC010000002.1"/>
</dbReference>
<dbReference type="PANTHER" id="PTHR43425">
    <property type="entry name" value="OXYGEN-INSENSITIVE NADPH NITROREDUCTASE"/>
    <property type="match status" value="1"/>
</dbReference>
<dbReference type="InterPro" id="IPR016446">
    <property type="entry name" value="Flavin_OxRdtase_Frp"/>
</dbReference>
<organism evidence="6 7">
    <name type="scientific">Halovulum dunhuangense</name>
    <dbReference type="NCBI Taxonomy" id="1505036"/>
    <lineage>
        <taxon>Bacteria</taxon>
        <taxon>Pseudomonadati</taxon>
        <taxon>Pseudomonadota</taxon>
        <taxon>Alphaproteobacteria</taxon>
        <taxon>Rhodobacterales</taxon>
        <taxon>Paracoccaceae</taxon>
        <taxon>Halovulum</taxon>
    </lineage>
</organism>
<dbReference type="Proteomes" id="UP000572377">
    <property type="component" value="Unassembled WGS sequence"/>
</dbReference>
<evidence type="ECO:0000256" key="2">
    <source>
        <dbReference type="ARBA" id="ARBA00022630"/>
    </source>
</evidence>
<accession>A0A849L6K7</accession>
<evidence type="ECO:0000313" key="6">
    <source>
        <dbReference type="EMBL" id="NNU81750.1"/>
    </source>
</evidence>
<proteinExistence type="inferred from homology"/>
<feature type="domain" description="Nitroreductase" evidence="5">
    <location>
        <begin position="94"/>
        <end position="189"/>
    </location>
</feature>
<feature type="domain" description="Nitroreductase" evidence="5">
    <location>
        <begin position="37"/>
        <end position="87"/>
    </location>
</feature>
<comment type="caution">
    <text evidence="6">The sequence shown here is derived from an EMBL/GenBank/DDBJ whole genome shotgun (WGS) entry which is preliminary data.</text>
</comment>
<keyword evidence="2" id="KW-0285">Flavoprotein</keyword>
<evidence type="ECO:0000256" key="1">
    <source>
        <dbReference type="ARBA" id="ARBA00008366"/>
    </source>
</evidence>
<dbReference type="SUPFAM" id="SSF55469">
    <property type="entry name" value="FMN-dependent nitroreductase-like"/>
    <property type="match status" value="1"/>
</dbReference>
<sequence>MSETLNGMLEQRFGRSLPAAGDLAPAQADRLAALAGHGSVRAFADRPVPDTLVELVCACAFSAPSKSDLQLRDIVVVRDADRRAALAGLVPGTDWLRDAPVILILCGNAGRLVAMMERAGLPFPNAHADQLVNAVADAAITLGWLQAAANMAGLGGCAVSGIRENVDEVAALLELPPLVVPFAGFALGWPAEEAAITARLPLEVTLHAERFGSGDDPAALAEYDRRREALGQGNWTAKRTAQYSKPKNHAMGAFLKRAGFTLG</sequence>
<comment type="similarity">
    <text evidence="1">Belongs to the flavin oxidoreductase frp family.</text>
</comment>
<evidence type="ECO:0000256" key="4">
    <source>
        <dbReference type="ARBA" id="ARBA00023002"/>
    </source>
</evidence>
<dbReference type="PANTHER" id="PTHR43425:SF2">
    <property type="entry name" value="OXYGEN-INSENSITIVE NADPH NITROREDUCTASE"/>
    <property type="match status" value="1"/>
</dbReference>
<protein>
    <submittedName>
        <fullName evidence="6">NADPH-dependent oxidoreductase</fullName>
    </submittedName>
</protein>
<dbReference type="Gene3D" id="3.40.109.10">
    <property type="entry name" value="NADH Oxidase"/>
    <property type="match status" value="1"/>
</dbReference>
<name>A0A849L6K7_9RHOB</name>
<evidence type="ECO:0000259" key="5">
    <source>
        <dbReference type="Pfam" id="PF00881"/>
    </source>
</evidence>
<gene>
    <name evidence="6" type="ORF">HMH01_15015</name>
</gene>
<keyword evidence="3" id="KW-0288">FMN</keyword>
<dbReference type="InterPro" id="IPR029479">
    <property type="entry name" value="Nitroreductase"/>
</dbReference>
<dbReference type="EMBL" id="JABFBC010000002">
    <property type="protein sequence ID" value="NNU81750.1"/>
    <property type="molecule type" value="Genomic_DNA"/>
</dbReference>
<keyword evidence="7" id="KW-1185">Reference proteome</keyword>
<reference evidence="6 7" key="1">
    <citation type="submission" date="2020-05" db="EMBL/GenBank/DDBJ databases">
        <title>Gimesia benthica sp. nov., a novel planctomycete isolated from a deep-sea water sample of the Northwest Indian Ocean.</title>
        <authorList>
            <person name="Wang J."/>
            <person name="Ruan C."/>
            <person name="Song L."/>
            <person name="Zhu Y."/>
            <person name="Li A."/>
            <person name="Zheng X."/>
            <person name="Wang L."/>
            <person name="Lu Z."/>
            <person name="Huang Y."/>
            <person name="Du W."/>
            <person name="Zhou Y."/>
            <person name="Huang L."/>
            <person name="Dai X."/>
        </authorList>
    </citation>
    <scope>NUCLEOTIDE SEQUENCE [LARGE SCALE GENOMIC DNA]</scope>
    <source>
        <strain evidence="6 7">YYQ-30</strain>
    </source>
</reference>